<name>D1YVS6_METPS</name>
<feature type="domain" description="DUF883" evidence="2">
    <location>
        <begin position="93"/>
        <end position="116"/>
    </location>
</feature>
<dbReference type="AlphaFoldDB" id="D1YVS6"/>
<dbReference type="EMBL" id="AP011532">
    <property type="protein sequence ID" value="BAI60548.1"/>
    <property type="molecule type" value="Genomic_DNA"/>
</dbReference>
<reference evidence="4" key="3">
    <citation type="journal article" date="2011" name="PLoS ONE">
        <title>Genome sequence of a mesophilic hydrogenotrophic methanogen Methanocella paludicola, the first cultivated representative of the order Methanocellales.</title>
        <authorList>
            <person name="Sakai S."/>
            <person name="Takaki Y."/>
            <person name="Shimamura S."/>
            <person name="Sekine M."/>
            <person name="Tajima T."/>
            <person name="Kosugi H."/>
            <person name="Ichikawa N."/>
            <person name="Tasumi E."/>
            <person name="Hiraki A.T."/>
            <person name="Shimizu A."/>
            <person name="Kato Y."/>
            <person name="Nishiko R."/>
            <person name="Mori K."/>
            <person name="Fujita N."/>
            <person name="Imachi H."/>
            <person name="Takai K."/>
        </authorList>
    </citation>
    <scope>NUCLEOTIDE SEQUENCE [LARGE SCALE GENOMIC DNA]</scope>
    <source>
        <strain evidence="4">DSM 17711 / JCM 13418 / NBRC 101707 / SANAE</strain>
    </source>
</reference>
<evidence type="ECO:0000313" key="4">
    <source>
        <dbReference type="Proteomes" id="UP000001882"/>
    </source>
</evidence>
<keyword evidence="4" id="KW-1185">Reference proteome</keyword>
<dbReference type="eggNOG" id="arCOG12567">
    <property type="taxonomic scope" value="Archaea"/>
</dbReference>
<sequence>MIFAPHMAVQAWWFAMVEYSAKKDELASSMEQSAARLEDTGARTAGKVAGSMRNLADDIRSFNINEYRDKMMSKVDTARTEVDKNVDNVKMNIRDHPFESVALAAGAGILLGAMIALMGRRSVRSRM</sequence>
<keyword evidence="1" id="KW-0812">Transmembrane</keyword>
<accession>D1YVS6</accession>
<proteinExistence type="predicted"/>
<evidence type="ECO:0000313" key="3">
    <source>
        <dbReference type="EMBL" id="BAI60548.1"/>
    </source>
</evidence>
<protein>
    <recommendedName>
        <fullName evidence="2">DUF883 domain-containing protein</fullName>
    </recommendedName>
</protein>
<keyword evidence="1" id="KW-0472">Membrane</keyword>
<dbReference type="Pfam" id="PF19029">
    <property type="entry name" value="DUF883_C"/>
    <property type="match status" value="1"/>
</dbReference>
<organism evidence="3 4">
    <name type="scientific">Methanocella paludicola (strain DSM 17711 / JCM 13418 / NBRC 101707 / SANAE)</name>
    <dbReference type="NCBI Taxonomy" id="304371"/>
    <lineage>
        <taxon>Archaea</taxon>
        <taxon>Methanobacteriati</taxon>
        <taxon>Methanobacteriota</taxon>
        <taxon>Stenosarchaea group</taxon>
        <taxon>Methanomicrobia</taxon>
        <taxon>Methanocellales</taxon>
        <taxon>Methanocellaceae</taxon>
        <taxon>Methanocella</taxon>
    </lineage>
</organism>
<reference evidence="3 4" key="1">
    <citation type="journal article" date="2007" name="Appl. Environ. Microbiol.">
        <title>Isolation of key methanogens for global methane emission from rice paddy fields: a novel isolate affiliated with the clone cluster rice cluster I.</title>
        <authorList>
            <person name="Sakai S."/>
            <person name="Imachi H."/>
            <person name="Sekiguchi Y."/>
            <person name="Ohashi A."/>
            <person name="Harada H."/>
            <person name="Kamagata Y."/>
        </authorList>
    </citation>
    <scope>NUCLEOTIDE SEQUENCE [LARGE SCALE GENOMIC DNA]</scope>
    <source>
        <strain evidence="4">DSM 17711 / JCM 13418 / NBRC 101707 / SANAE</strain>
    </source>
</reference>
<dbReference type="KEGG" id="mpd:MCP_0476"/>
<dbReference type="InParanoid" id="D1YVS6"/>
<keyword evidence="1" id="KW-1133">Transmembrane helix</keyword>
<dbReference type="STRING" id="304371.MCP_0476"/>
<reference evidence="3 4" key="2">
    <citation type="journal article" date="2008" name="Int. J. Syst. Evol. Microbiol.">
        <title>Methanocella paludicola gen. nov., sp. nov., a methane-producing archaeon, the first isolate of the lineage 'Rice Cluster I', and proposal of the new archaeal order Methanocellales ord. nov.</title>
        <authorList>
            <person name="Sakai S."/>
            <person name="Imachi H."/>
            <person name="Hanada S."/>
            <person name="Ohashi A."/>
            <person name="Harada H."/>
            <person name="Kamagata Y."/>
        </authorList>
    </citation>
    <scope>NUCLEOTIDE SEQUENCE [LARGE SCALE GENOMIC DNA]</scope>
    <source>
        <strain evidence="4">DSM 17711 / JCM 13418 / NBRC 101707 / SANAE</strain>
    </source>
</reference>
<feature type="transmembrane region" description="Helical" evidence="1">
    <location>
        <begin position="101"/>
        <end position="119"/>
    </location>
</feature>
<dbReference type="Proteomes" id="UP000001882">
    <property type="component" value="Chromosome"/>
</dbReference>
<dbReference type="InterPro" id="IPR043605">
    <property type="entry name" value="DUF883_C"/>
</dbReference>
<evidence type="ECO:0000256" key="1">
    <source>
        <dbReference type="SAM" id="Phobius"/>
    </source>
</evidence>
<gene>
    <name evidence="3" type="ordered locus">MCP_0476</name>
</gene>
<evidence type="ECO:0000259" key="2">
    <source>
        <dbReference type="Pfam" id="PF19029"/>
    </source>
</evidence>